<reference evidence="2" key="1">
    <citation type="journal article" date="2017" name="Front. Plant Sci.">
        <title>Climate Clever Clovers: New Paradigm to Reduce the Environmental Footprint of Ruminants by Breeding Low Methanogenic Forages Utilizing Haplotype Variation.</title>
        <authorList>
            <person name="Kaur P."/>
            <person name="Appels R."/>
            <person name="Bayer P.E."/>
            <person name="Keeble-Gagnere G."/>
            <person name="Wang J."/>
            <person name="Hirakawa H."/>
            <person name="Shirasawa K."/>
            <person name="Vercoe P."/>
            <person name="Stefanova K."/>
            <person name="Durmic Z."/>
            <person name="Nichols P."/>
            <person name="Revell C."/>
            <person name="Isobe S.N."/>
            <person name="Edwards D."/>
            <person name="Erskine W."/>
        </authorList>
    </citation>
    <scope>NUCLEOTIDE SEQUENCE [LARGE SCALE GENOMIC DNA]</scope>
    <source>
        <strain evidence="2">cv. Daliak</strain>
    </source>
</reference>
<sequence>MGRFSYPWTGKTKPNPTIVIHKKPTFGFFGPVLHVETDPFWVFNLGYSGLARFSGLVHPQ</sequence>
<name>A0A2Z6MV55_TRISU</name>
<evidence type="ECO:0000313" key="1">
    <source>
        <dbReference type="EMBL" id="GAU35231.1"/>
    </source>
</evidence>
<proteinExistence type="predicted"/>
<protein>
    <submittedName>
        <fullName evidence="1">Uncharacterized protein</fullName>
    </submittedName>
</protein>
<dbReference type="AlphaFoldDB" id="A0A2Z6MV55"/>
<evidence type="ECO:0000313" key="2">
    <source>
        <dbReference type="Proteomes" id="UP000242715"/>
    </source>
</evidence>
<dbReference type="Proteomes" id="UP000242715">
    <property type="component" value="Unassembled WGS sequence"/>
</dbReference>
<dbReference type="EMBL" id="DF973581">
    <property type="protein sequence ID" value="GAU35231.1"/>
    <property type="molecule type" value="Genomic_DNA"/>
</dbReference>
<gene>
    <name evidence="1" type="ORF">TSUD_205070</name>
</gene>
<organism evidence="1 2">
    <name type="scientific">Trifolium subterraneum</name>
    <name type="common">Subterranean clover</name>
    <dbReference type="NCBI Taxonomy" id="3900"/>
    <lineage>
        <taxon>Eukaryota</taxon>
        <taxon>Viridiplantae</taxon>
        <taxon>Streptophyta</taxon>
        <taxon>Embryophyta</taxon>
        <taxon>Tracheophyta</taxon>
        <taxon>Spermatophyta</taxon>
        <taxon>Magnoliopsida</taxon>
        <taxon>eudicotyledons</taxon>
        <taxon>Gunneridae</taxon>
        <taxon>Pentapetalae</taxon>
        <taxon>rosids</taxon>
        <taxon>fabids</taxon>
        <taxon>Fabales</taxon>
        <taxon>Fabaceae</taxon>
        <taxon>Papilionoideae</taxon>
        <taxon>50 kb inversion clade</taxon>
        <taxon>NPAAA clade</taxon>
        <taxon>Hologalegina</taxon>
        <taxon>IRL clade</taxon>
        <taxon>Trifolieae</taxon>
        <taxon>Trifolium</taxon>
    </lineage>
</organism>
<accession>A0A2Z6MV55</accession>
<keyword evidence="2" id="KW-1185">Reference proteome</keyword>